<dbReference type="AlphaFoldDB" id="X1UDY9"/>
<dbReference type="EMBL" id="BARW01016392">
    <property type="protein sequence ID" value="GAI90539.1"/>
    <property type="molecule type" value="Genomic_DNA"/>
</dbReference>
<evidence type="ECO:0000313" key="1">
    <source>
        <dbReference type="EMBL" id="GAI90539.1"/>
    </source>
</evidence>
<dbReference type="SUPFAM" id="SSF52540">
    <property type="entry name" value="P-loop containing nucleoside triphosphate hydrolases"/>
    <property type="match status" value="1"/>
</dbReference>
<reference evidence="1" key="1">
    <citation type="journal article" date="2014" name="Front. Microbiol.">
        <title>High frequency of phylogenetically diverse reductive dehalogenase-homologous genes in deep subseafloor sedimentary metagenomes.</title>
        <authorList>
            <person name="Kawai M."/>
            <person name="Futagami T."/>
            <person name="Toyoda A."/>
            <person name="Takaki Y."/>
            <person name="Nishi S."/>
            <person name="Hori S."/>
            <person name="Arai W."/>
            <person name="Tsubouchi T."/>
            <person name="Morono Y."/>
            <person name="Uchiyama I."/>
            <person name="Ito T."/>
            <person name="Fujiyama A."/>
            <person name="Inagaki F."/>
            <person name="Takami H."/>
        </authorList>
    </citation>
    <scope>NUCLEOTIDE SEQUENCE</scope>
    <source>
        <strain evidence="1">Expedition CK06-06</strain>
    </source>
</reference>
<dbReference type="Gene3D" id="3.40.50.300">
    <property type="entry name" value="P-loop containing nucleotide triphosphate hydrolases"/>
    <property type="match status" value="1"/>
</dbReference>
<name>X1UDY9_9ZZZZ</name>
<protein>
    <submittedName>
        <fullName evidence="1">Uncharacterized protein</fullName>
    </submittedName>
</protein>
<organism evidence="1">
    <name type="scientific">marine sediment metagenome</name>
    <dbReference type="NCBI Taxonomy" id="412755"/>
    <lineage>
        <taxon>unclassified sequences</taxon>
        <taxon>metagenomes</taxon>
        <taxon>ecological metagenomes</taxon>
    </lineage>
</organism>
<gene>
    <name evidence="1" type="ORF">S12H4_28562</name>
</gene>
<dbReference type="InterPro" id="IPR027417">
    <property type="entry name" value="P-loop_NTPase"/>
</dbReference>
<sequence length="136" mass="15402">MEIFALIGESGTGKSHKALLIAHKYNINYIVDDGLLIRKDKILAGHSAKKDKNRIQAIRTAIFEESSHAHEVIDVIKKAKPTKILVIGTSVRMIDKIIKTLELPPPYQNCYICAQLKGQVLQSYLYLKEKRSFPEQ</sequence>
<comment type="caution">
    <text evidence="1">The sequence shown here is derived from an EMBL/GenBank/DDBJ whole genome shotgun (WGS) entry which is preliminary data.</text>
</comment>
<accession>X1UDY9</accession>
<proteinExistence type="predicted"/>